<evidence type="ECO:0000256" key="9">
    <source>
        <dbReference type="ARBA" id="ARBA00025772"/>
    </source>
</evidence>
<dbReference type="EMBL" id="ARZY01000031">
    <property type="protein sequence ID" value="EWH09014.1"/>
    <property type="molecule type" value="Genomic_DNA"/>
</dbReference>
<keyword evidence="14" id="KW-1185">Reference proteome</keyword>
<accession>W7Q867</accession>
<keyword evidence="5" id="KW-0997">Cell inner membrane</keyword>
<reference evidence="13 14" key="1">
    <citation type="journal article" date="2014" name="Genome Announc.">
        <title>Draft Genome Sequence of the Agar-Degrading Bacterium Catenovulum sp. Strain DS-2, Isolated from Intestines of Haliotis diversicolor.</title>
        <authorList>
            <person name="Shan D."/>
            <person name="Li X."/>
            <person name="Gu Z."/>
            <person name="Wei G."/>
            <person name="Gao Z."/>
            <person name="Shao Z."/>
        </authorList>
    </citation>
    <scope>NUCLEOTIDE SEQUENCE [LARGE SCALE GENOMIC DNA]</scope>
    <source>
        <strain evidence="13 14">DS-2</strain>
    </source>
</reference>
<evidence type="ECO:0000256" key="11">
    <source>
        <dbReference type="SAM" id="Phobius"/>
    </source>
</evidence>
<dbReference type="AlphaFoldDB" id="W7Q867"/>
<keyword evidence="8 11" id="KW-0472">Membrane</keyword>
<dbReference type="SUPFAM" id="SSF54523">
    <property type="entry name" value="Pili subunits"/>
    <property type="match status" value="1"/>
</dbReference>
<evidence type="ECO:0000256" key="1">
    <source>
        <dbReference type="ARBA" id="ARBA00004377"/>
    </source>
</evidence>
<keyword evidence="3" id="KW-1003">Cell membrane</keyword>
<proteinExistence type="inferred from homology"/>
<dbReference type="InterPro" id="IPR012902">
    <property type="entry name" value="N_methyl_site"/>
</dbReference>
<dbReference type="PROSITE" id="PS00409">
    <property type="entry name" value="PROKAR_NTER_METHYL"/>
    <property type="match status" value="1"/>
</dbReference>
<organism evidence="13 14">
    <name type="scientific">Catenovulum agarivorans DS-2</name>
    <dbReference type="NCBI Taxonomy" id="1328313"/>
    <lineage>
        <taxon>Bacteria</taxon>
        <taxon>Pseudomonadati</taxon>
        <taxon>Pseudomonadota</taxon>
        <taxon>Gammaproteobacteria</taxon>
        <taxon>Alteromonadales</taxon>
        <taxon>Alteromonadaceae</taxon>
        <taxon>Catenovulum</taxon>
    </lineage>
</organism>
<dbReference type="NCBIfam" id="TIGR02532">
    <property type="entry name" value="IV_pilin_GFxxxE"/>
    <property type="match status" value="1"/>
</dbReference>
<comment type="similarity">
    <text evidence="9">Belongs to the GSP H family.</text>
</comment>
<evidence type="ECO:0000256" key="10">
    <source>
        <dbReference type="ARBA" id="ARBA00030775"/>
    </source>
</evidence>
<dbReference type="STRING" id="1328313.DS2_14609"/>
<evidence type="ECO:0000256" key="3">
    <source>
        <dbReference type="ARBA" id="ARBA00022475"/>
    </source>
</evidence>
<dbReference type="Pfam" id="PF07963">
    <property type="entry name" value="N_methyl"/>
    <property type="match status" value="1"/>
</dbReference>
<dbReference type="GO" id="GO:0005886">
    <property type="term" value="C:plasma membrane"/>
    <property type="evidence" value="ECO:0007669"/>
    <property type="project" value="UniProtKB-SubCell"/>
</dbReference>
<keyword evidence="4" id="KW-0488">Methylation</keyword>
<dbReference type="OrthoDB" id="6315619at2"/>
<evidence type="ECO:0000313" key="13">
    <source>
        <dbReference type="EMBL" id="EWH09014.1"/>
    </source>
</evidence>
<feature type="domain" description="General secretion pathway GspH" evidence="12">
    <location>
        <begin position="52"/>
        <end position="172"/>
    </location>
</feature>
<dbReference type="RefSeq" id="WP_035015574.1">
    <property type="nucleotide sequence ID" value="NZ_ARZY01000031.1"/>
</dbReference>
<evidence type="ECO:0000256" key="8">
    <source>
        <dbReference type="ARBA" id="ARBA00023136"/>
    </source>
</evidence>
<dbReference type="InterPro" id="IPR045584">
    <property type="entry name" value="Pilin-like"/>
</dbReference>
<evidence type="ECO:0000256" key="6">
    <source>
        <dbReference type="ARBA" id="ARBA00022692"/>
    </source>
</evidence>
<gene>
    <name evidence="13" type="ORF">DS2_14609</name>
</gene>
<dbReference type="GO" id="GO:0015628">
    <property type="term" value="P:protein secretion by the type II secretion system"/>
    <property type="evidence" value="ECO:0007669"/>
    <property type="project" value="InterPro"/>
</dbReference>
<dbReference type="Gene3D" id="3.55.40.10">
    <property type="entry name" value="minor pseudopilin epsh domain"/>
    <property type="match status" value="1"/>
</dbReference>
<dbReference type="Pfam" id="PF12019">
    <property type="entry name" value="GspH"/>
    <property type="match status" value="1"/>
</dbReference>
<dbReference type="Proteomes" id="UP000019276">
    <property type="component" value="Unassembled WGS sequence"/>
</dbReference>
<sequence length="198" mass="21752">MSLFTLHQSFQRGFTLLELMITLAIAGVALTIGVPSLLEAIVENRVNTVVMNLNKDIVSARSYAVNYETTITICHLNTNNECDTNWHLGYTVFIDRDGNESFSSNTEKKLFIRDKITSGDSLVFSDGSSLQFQFDGTPITTFTNNAQATFKYCPSVSDAELYSKALIIGLSGRPRTSSDIDGDGKDEINDASDHIVCS</sequence>
<comment type="caution">
    <text evidence="13">The sequence shown here is derived from an EMBL/GenBank/DDBJ whole genome shotgun (WGS) entry which is preliminary data.</text>
</comment>
<evidence type="ECO:0000259" key="12">
    <source>
        <dbReference type="Pfam" id="PF12019"/>
    </source>
</evidence>
<name>W7Q867_9ALTE</name>
<comment type="subcellular location">
    <subcellularLocation>
        <location evidence="1">Cell inner membrane</location>
        <topology evidence="1">Single-pass membrane protein</topology>
    </subcellularLocation>
</comment>
<keyword evidence="7 11" id="KW-1133">Transmembrane helix</keyword>
<dbReference type="InterPro" id="IPR022346">
    <property type="entry name" value="T2SS_GspH"/>
</dbReference>
<evidence type="ECO:0000256" key="4">
    <source>
        <dbReference type="ARBA" id="ARBA00022481"/>
    </source>
</evidence>
<evidence type="ECO:0000256" key="5">
    <source>
        <dbReference type="ARBA" id="ARBA00022519"/>
    </source>
</evidence>
<keyword evidence="6 11" id="KW-0812">Transmembrane</keyword>
<dbReference type="GO" id="GO:0015627">
    <property type="term" value="C:type II protein secretion system complex"/>
    <property type="evidence" value="ECO:0007669"/>
    <property type="project" value="InterPro"/>
</dbReference>
<protein>
    <recommendedName>
        <fullName evidence="2">Type II secretion system protein H</fullName>
    </recommendedName>
    <alternativeName>
        <fullName evidence="10">General secretion pathway protein H</fullName>
    </alternativeName>
</protein>
<evidence type="ECO:0000313" key="14">
    <source>
        <dbReference type="Proteomes" id="UP000019276"/>
    </source>
</evidence>
<evidence type="ECO:0000256" key="7">
    <source>
        <dbReference type="ARBA" id="ARBA00022989"/>
    </source>
</evidence>
<evidence type="ECO:0000256" key="2">
    <source>
        <dbReference type="ARBA" id="ARBA00021549"/>
    </source>
</evidence>
<dbReference type="eggNOG" id="COG4970">
    <property type="taxonomic scope" value="Bacteria"/>
</dbReference>
<feature type="transmembrane region" description="Helical" evidence="11">
    <location>
        <begin position="20"/>
        <end position="42"/>
    </location>
</feature>